<keyword evidence="2" id="KW-1185">Reference proteome</keyword>
<dbReference type="EMBL" id="CM015716">
    <property type="protein sequence ID" value="KAF3690302.1"/>
    <property type="molecule type" value="Genomic_DNA"/>
</dbReference>
<organism evidence="1 2">
    <name type="scientific">Channa argus</name>
    <name type="common">Northern snakehead</name>
    <name type="synonym">Ophicephalus argus</name>
    <dbReference type="NCBI Taxonomy" id="215402"/>
    <lineage>
        <taxon>Eukaryota</taxon>
        <taxon>Metazoa</taxon>
        <taxon>Chordata</taxon>
        <taxon>Craniata</taxon>
        <taxon>Vertebrata</taxon>
        <taxon>Euteleostomi</taxon>
        <taxon>Actinopterygii</taxon>
        <taxon>Neopterygii</taxon>
        <taxon>Teleostei</taxon>
        <taxon>Neoteleostei</taxon>
        <taxon>Acanthomorphata</taxon>
        <taxon>Anabantaria</taxon>
        <taxon>Anabantiformes</taxon>
        <taxon>Channoidei</taxon>
        <taxon>Channidae</taxon>
        <taxon>Channa</taxon>
    </lineage>
</organism>
<proteinExistence type="predicted"/>
<gene>
    <name evidence="1" type="ORF">EXN66_Car005974</name>
</gene>
<evidence type="ECO:0000313" key="1">
    <source>
        <dbReference type="EMBL" id="KAF3690302.1"/>
    </source>
</evidence>
<reference evidence="2" key="2">
    <citation type="submission" date="2019-02" db="EMBL/GenBank/DDBJ databases">
        <title>Opniocepnalus argus Var Kimnra genome.</title>
        <authorList>
            <person name="Zhou C."/>
            <person name="Xiao S."/>
        </authorList>
    </citation>
    <scope>NUCLEOTIDE SEQUENCE [LARGE SCALE GENOMIC DNA]</scope>
</reference>
<accession>A0A6G1PJ76</accession>
<evidence type="ECO:0000313" key="2">
    <source>
        <dbReference type="Proteomes" id="UP000503349"/>
    </source>
</evidence>
<reference evidence="1 2" key="1">
    <citation type="submission" date="2019-02" db="EMBL/GenBank/DDBJ databases">
        <title>Opniocepnalus argus genome.</title>
        <authorList>
            <person name="Zhou C."/>
            <person name="Xiao S."/>
        </authorList>
    </citation>
    <scope>NUCLEOTIDE SEQUENCE [LARGE SCALE GENOMIC DNA]</scope>
    <source>
        <strain evidence="1">OARG1902GOOAL</strain>
        <tissue evidence="1">Muscle</tissue>
    </source>
</reference>
<protein>
    <submittedName>
        <fullName evidence="1">Uncharacterized protein</fullName>
    </submittedName>
</protein>
<name>A0A6G1PJ76_CHAAH</name>
<sequence length="105" mass="11035">MVRSRSLVLRFIPASLAGAQSELQPGNRAHAEPQCLLAARSPPLASVSLIVFNHPPPPSPLPPHPALAAARMLLLTARICLGCCSDDSAGELGSKRQEFPAVASY</sequence>
<dbReference type="AlphaFoldDB" id="A0A6G1PJ76"/>
<dbReference type="Proteomes" id="UP000503349">
    <property type="component" value="Chromosome 5"/>
</dbReference>